<dbReference type="CDD" id="cd00383">
    <property type="entry name" value="trans_reg_C"/>
    <property type="match status" value="1"/>
</dbReference>
<dbReference type="SUPFAM" id="SSF52172">
    <property type="entry name" value="CheY-like"/>
    <property type="match status" value="1"/>
</dbReference>
<protein>
    <submittedName>
        <fullName evidence="10">Response regulator transcription factor</fullName>
    </submittedName>
</protein>
<dbReference type="SUPFAM" id="SSF46894">
    <property type="entry name" value="C-terminal effector domain of the bipartite response regulators"/>
    <property type="match status" value="1"/>
</dbReference>
<dbReference type="InterPro" id="IPR039420">
    <property type="entry name" value="WalR-like"/>
</dbReference>
<dbReference type="Pfam" id="PF00072">
    <property type="entry name" value="Response_reg"/>
    <property type="match status" value="1"/>
</dbReference>
<dbReference type="Gene3D" id="3.40.50.2300">
    <property type="match status" value="1"/>
</dbReference>
<evidence type="ECO:0000256" key="5">
    <source>
        <dbReference type="ARBA" id="ARBA00023163"/>
    </source>
</evidence>
<feature type="domain" description="OmpR/PhoB-type" evidence="9">
    <location>
        <begin position="138"/>
        <end position="238"/>
    </location>
</feature>
<keyword evidence="5" id="KW-0804">Transcription</keyword>
<evidence type="ECO:0000256" key="4">
    <source>
        <dbReference type="ARBA" id="ARBA00023125"/>
    </source>
</evidence>
<dbReference type="SMART" id="SM00448">
    <property type="entry name" value="REC"/>
    <property type="match status" value="1"/>
</dbReference>
<dbReference type="PANTHER" id="PTHR48111:SF1">
    <property type="entry name" value="TWO-COMPONENT RESPONSE REGULATOR ORR33"/>
    <property type="match status" value="1"/>
</dbReference>
<accession>A0ABW0JIM7</accession>
<organism evidence="10 11">
    <name type="scientific">Rhodanobacter umsongensis</name>
    <dbReference type="NCBI Taxonomy" id="633153"/>
    <lineage>
        <taxon>Bacteria</taxon>
        <taxon>Pseudomonadati</taxon>
        <taxon>Pseudomonadota</taxon>
        <taxon>Gammaproteobacteria</taxon>
        <taxon>Lysobacterales</taxon>
        <taxon>Rhodanobacteraceae</taxon>
        <taxon>Rhodanobacter</taxon>
    </lineage>
</organism>
<dbReference type="InterPro" id="IPR011006">
    <property type="entry name" value="CheY-like_superfamily"/>
</dbReference>
<evidence type="ECO:0000259" key="9">
    <source>
        <dbReference type="PROSITE" id="PS51755"/>
    </source>
</evidence>
<evidence type="ECO:0000259" key="8">
    <source>
        <dbReference type="PROSITE" id="PS50110"/>
    </source>
</evidence>
<dbReference type="InterPro" id="IPR001867">
    <property type="entry name" value="OmpR/PhoB-type_DNA-bd"/>
</dbReference>
<name>A0ABW0JIM7_9GAMM</name>
<keyword evidence="3" id="KW-0805">Transcription regulation</keyword>
<evidence type="ECO:0000256" key="2">
    <source>
        <dbReference type="ARBA" id="ARBA00023012"/>
    </source>
</evidence>
<keyword evidence="11" id="KW-1185">Reference proteome</keyword>
<dbReference type="RefSeq" id="WP_377302577.1">
    <property type="nucleotide sequence ID" value="NZ_JBHSMK010000002.1"/>
</dbReference>
<dbReference type="PANTHER" id="PTHR48111">
    <property type="entry name" value="REGULATOR OF RPOS"/>
    <property type="match status" value="1"/>
</dbReference>
<evidence type="ECO:0000256" key="7">
    <source>
        <dbReference type="PROSITE-ProRule" id="PRU01091"/>
    </source>
</evidence>
<sequence length="238" mass="25716">MSAHPSSIAGTPSNALRIAVLEDDIELRETILLPGLRDFGFDVCGAGSADELYRHMLGRRFDMVVLDIGLPHEDGFSVAQRLRGSSSVGIVMLTGHTTSADRIRGLSESADAYLSKPVVLAELAATLHSLARRLRPAASGPAPGQWRLDTDGWCLRSPADHSIALTQAERCILTLLMASPGTPVKRETLIATLTDNAYDFDPHRLEMLVHRLRGKIADGSGEALPLRAVRGTGYVMLR</sequence>
<evidence type="ECO:0000256" key="3">
    <source>
        <dbReference type="ARBA" id="ARBA00023015"/>
    </source>
</evidence>
<proteinExistence type="predicted"/>
<keyword evidence="1 6" id="KW-0597">Phosphoprotein</keyword>
<evidence type="ECO:0000256" key="1">
    <source>
        <dbReference type="ARBA" id="ARBA00022553"/>
    </source>
</evidence>
<feature type="DNA-binding region" description="OmpR/PhoB-type" evidence="7">
    <location>
        <begin position="138"/>
        <end position="238"/>
    </location>
</feature>
<dbReference type="InterPro" id="IPR036388">
    <property type="entry name" value="WH-like_DNA-bd_sf"/>
</dbReference>
<dbReference type="EMBL" id="JBHSMK010000002">
    <property type="protein sequence ID" value="MFC5435869.1"/>
    <property type="molecule type" value="Genomic_DNA"/>
</dbReference>
<evidence type="ECO:0000313" key="11">
    <source>
        <dbReference type="Proteomes" id="UP001596013"/>
    </source>
</evidence>
<dbReference type="Pfam" id="PF00486">
    <property type="entry name" value="Trans_reg_C"/>
    <property type="match status" value="1"/>
</dbReference>
<keyword evidence="2" id="KW-0902">Two-component regulatory system</keyword>
<comment type="caution">
    <text evidence="10">The sequence shown here is derived from an EMBL/GenBank/DDBJ whole genome shotgun (WGS) entry which is preliminary data.</text>
</comment>
<dbReference type="InterPro" id="IPR001789">
    <property type="entry name" value="Sig_transdc_resp-reg_receiver"/>
</dbReference>
<evidence type="ECO:0000256" key="6">
    <source>
        <dbReference type="PROSITE-ProRule" id="PRU00169"/>
    </source>
</evidence>
<dbReference type="SMART" id="SM00862">
    <property type="entry name" value="Trans_reg_C"/>
    <property type="match status" value="1"/>
</dbReference>
<dbReference type="InterPro" id="IPR016032">
    <property type="entry name" value="Sig_transdc_resp-reg_C-effctor"/>
</dbReference>
<reference evidence="11" key="1">
    <citation type="journal article" date="2019" name="Int. J. Syst. Evol. Microbiol.">
        <title>The Global Catalogue of Microorganisms (GCM) 10K type strain sequencing project: providing services to taxonomists for standard genome sequencing and annotation.</title>
        <authorList>
            <consortium name="The Broad Institute Genomics Platform"/>
            <consortium name="The Broad Institute Genome Sequencing Center for Infectious Disease"/>
            <person name="Wu L."/>
            <person name="Ma J."/>
        </authorList>
    </citation>
    <scope>NUCLEOTIDE SEQUENCE [LARGE SCALE GENOMIC DNA]</scope>
    <source>
        <strain evidence="11">JCM 17130</strain>
    </source>
</reference>
<gene>
    <name evidence="10" type="ORF">ACFPME_04825</name>
</gene>
<feature type="modified residue" description="4-aspartylphosphate" evidence="6">
    <location>
        <position position="67"/>
    </location>
</feature>
<dbReference type="PROSITE" id="PS51755">
    <property type="entry name" value="OMPR_PHOB"/>
    <property type="match status" value="1"/>
</dbReference>
<keyword evidence="4 7" id="KW-0238">DNA-binding</keyword>
<dbReference type="Proteomes" id="UP001596013">
    <property type="component" value="Unassembled WGS sequence"/>
</dbReference>
<feature type="domain" description="Response regulatory" evidence="8">
    <location>
        <begin position="17"/>
        <end position="131"/>
    </location>
</feature>
<dbReference type="PROSITE" id="PS50110">
    <property type="entry name" value="RESPONSE_REGULATORY"/>
    <property type="match status" value="1"/>
</dbReference>
<dbReference type="Gene3D" id="1.10.10.10">
    <property type="entry name" value="Winged helix-like DNA-binding domain superfamily/Winged helix DNA-binding domain"/>
    <property type="match status" value="1"/>
</dbReference>
<evidence type="ECO:0000313" key="10">
    <source>
        <dbReference type="EMBL" id="MFC5435869.1"/>
    </source>
</evidence>